<dbReference type="RefSeq" id="WP_093454460.1">
    <property type="nucleotide sequence ID" value="NZ_FNZG01000005.1"/>
</dbReference>
<dbReference type="InterPro" id="IPR025110">
    <property type="entry name" value="AMP-bd_C"/>
</dbReference>
<name>A0A1I1Q9Y8_9RHOB</name>
<evidence type="ECO:0000313" key="3">
    <source>
        <dbReference type="EMBL" id="SFD16043.1"/>
    </source>
</evidence>
<dbReference type="Gene3D" id="3.40.50.12780">
    <property type="entry name" value="N-terminal domain of ligase-like"/>
    <property type="match status" value="1"/>
</dbReference>
<gene>
    <name evidence="3" type="ORF">SAMN05421762_3453</name>
</gene>
<reference evidence="3 4" key="1">
    <citation type="submission" date="2016-10" db="EMBL/GenBank/DDBJ databases">
        <authorList>
            <person name="de Groot N.N."/>
        </authorList>
    </citation>
    <scope>NUCLEOTIDE SEQUENCE [LARGE SCALE GENOMIC DNA]</scope>
    <source>
        <strain evidence="3 4">DSM 29619</strain>
    </source>
</reference>
<evidence type="ECO:0000259" key="2">
    <source>
        <dbReference type="Pfam" id="PF13193"/>
    </source>
</evidence>
<dbReference type="STRING" id="517719.SAMN05421762_3453"/>
<dbReference type="SUPFAM" id="SSF56801">
    <property type="entry name" value="Acetyl-CoA synthetase-like"/>
    <property type="match status" value="1"/>
</dbReference>
<keyword evidence="4" id="KW-1185">Reference proteome</keyword>
<dbReference type="Proteomes" id="UP000231644">
    <property type="component" value="Unassembled WGS sequence"/>
</dbReference>
<dbReference type="InterPro" id="IPR050237">
    <property type="entry name" value="ATP-dep_AMP-bd_enzyme"/>
</dbReference>
<sequence length="508" mass="55012">MIRFTPPAIDNEILLNFGAEVASNAARLGDKPAVIVSGRTVSWADFGVMVAQVTGKLRAQGIGRGGFVASLAENSLENVVLYCAVLSAGACMVPLPFSATGAALTRMVEDSGASMVFASPTQLEVAQGLGAKQVYPLADLLDWAADAEPAVPAQIAPGDLFNIIYSSGTTGLPKGIIHDHQFRSRQLARITRFGLTENARMIISTPIYSNTTLFAMLPTLLLGATLIVMPKFNTVEFLKLSQELAPTHATLVPVQYMRLLAEPTFDDYDLSSYEMKFCTSAPLPGSLIAKIMDRWPGNLIEVYGMTEGGISTALNCREFPDKWDTVGRAGEGCDMRVIDEQGKELPAGEFGEIVGRAPSMMPAYHNADEKTRELLWTDGEGRQYIRSGDMGRIDEDGFLHLMDRKKDMIISGGFNIYAADLEAVLRSHPDVTDTAVIAIPSDVWGETPLGFVVLAENAGSTPEGVCAWANDQLGKTQRLSKVIAMDELPRSEIGKILKKDLRAPYWDA</sequence>
<dbReference type="PROSITE" id="PS00455">
    <property type="entry name" value="AMP_BINDING"/>
    <property type="match status" value="1"/>
</dbReference>
<keyword evidence="3" id="KW-0436">Ligase</keyword>
<dbReference type="InterPro" id="IPR000873">
    <property type="entry name" value="AMP-dep_synth/lig_dom"/>
</dbReference>
<proteinExistence type="predicted"/>
<dbReference type="InterPro" id="IPR020845">
    <property type="entry name" value="AMP-binding_CS"/>
</dbReference>
<dbReference type="PANTHER" id="PTHR43767">
    <property type="entry name" value="LONG-CHAIN-FATTY-ACID--COA LIGASE"/>
    <property type="match status" value="1"/>
</dbReference>
<dbReference type="GO" id="GO:0016878">
    <property type="term" value="F:acid-thiol ligase activity"/>
    <property type="evidence" value="ECO:0007669"/>
    <property type="project" value="UniProtKB-ARBA"/>
</dbReference>
<dbReference type="Pfam" id="PF00501">
    <property type="entry name" value="AMP-binding"/>
    <property type="match status" value="1"/>
</dbReference>
<dbReference type="InterPro" id="IPR045851">
    <property type="entry name" value="AMP-bd_C_sf"/>
</dbReference>
<feature type="domain" description="AMP-dependent synthetase/ligase" evidence="1">
    <location>
        <begin position="23"/>
        <end position="365"/>
    </location>
</feature>
<dbReference type="Gene3D" id="3.30.300.30">
    <property type="match status" value="1"/>
</dbReference>
<dbReference type="AlphaFoldDB" id="A0A1I1Q9Y8"/>
<evidence type="ECO:0000259" key="1">
    <source>
        <dbReference type="Pfam" id="PF00501"/>
    </source>
</evidence>
<protein>
    <submittedName>
        <fullName evidence="3">Acyl-CoA synthetase (AMP-forming)/AMP-acid ligase II</fullName>
    </submittedName>
</protein>
<dbReference type="OrthoDB" id="9803968at2"/>
<dbReference type="EMBL" id="FOLX01000002">
    <property type="protein sequence ID" value="SFD16043.1"/>
    <property type="molecule type" value="Genomic_DNA"/>
</dbReference>
<accession>A0A1I1Q9Y8</accession>
<dbReference type="PANTHER" id="PTHR43767:SF1">
    <property type="entry name" value="NONRIBOSOMAL PEPTIDE SYNTHASE PES1 (EUROFUNG)-RELATED"/>
    <property type="match status" value="1"/>
</dbReference>
<feature type="domain" description="AMP-binding enzyme C-terminal" evidence="2">
    <location>
        <begin position="421"/>
        <end position="495"/>
    </location>
</feature>
<organism evidence="3 4">
    <name type="scientific">Pseudooceanicola nitratireducens</name>
    <dbReference type="NCBI Taxonomy" id="517719"/>
    <lineage>
        <taxon>Bacteria</taxon>
        <taxon>Pseudomonadati</taxon>
        <taxon>Pseudomonadota</taxon>
        <taxon>Alphaproteobacteria</taxon>
        <taxon>Rhodobacterales</taxon>
        <taxon>Paracoccaceae</taxon>
        <taxon>Pseudooceanicola</taxon>
    </lineage>
</organism>
<dbReference type="InterPro" id="IPR042099">
    <property type="entry name" value="ANL_N_sf"/>
</dbReference>
<dbReference type="Pfam" id="PF13193">
    <property type="entry name" value="AMP-binding_C"/>
    <property type="match status" value="1"/>
</dbReference>
<evidence type="ECO:0000313" key="4">
    <source>
        <dbReference type="Proteomes" id="UP000231644"/>
    </source>
</evidence>